<sequence length="413" mass="46614">MDQVQEPNIDFVQNVEKGKRVSVDYEKNLAELSLVFGEVLKDPQALNELFSFSKIDGNSGSIKYNLKKLFEKGENPTSRKKSAIVDAFKRLTNEKARLTNSSPTYLIDFIENNNISVTAPYLAEDFKMDEINELTVSWWTEEFERENLEKDVNWTGKTRAVKLKFDSLVFPSIDETLEANYFLVDDEWAMVNPTVVLGNFDEPTSNEIEDGQDKVSNNMRLNGAPVQLCDVNGKSSQNLIVKIPAIRLEENIASWPKDNHIYLWVGTSGSVTQGTNGTPNISADVNMPIGGLKITRKEANIQRWKSTETPFIISNWNPDADNMYLVWGYVKSNVNIDVTGSIKATKDGVSTELSVKIAKKEEIQLISALSFDKCFTLYNNVNGLDQGYGYYGDTSYPKYPFGKIRAYFTLETL</sequence>
<dbReference type="OrthoDB" id="826133at2"/>
<comment type="caution">
    <text evidence="1">The sequence shown here is derived from an EMBL/GenBank/DDBJ whole genome shotgun (WGS) entry which is preliminary data.</text>
</comment>
<evidence type="ECO:0000313" key="4">
    <source>
        <dbReference type="Proteomes" id="UP000321927"/>
    </source>
</evidence>
<dbReference type="EMBL" id="QKZU01000010">
    <property type="protein sequence ID" value="PZX54666.1"/>
    <property type="molecule type" value="Genomic_DNA"/>
</dbReference>
<evidence type="ECO:0000313" key="1">
    <source>
        <dbReference type="EMBL" id="PZX54666.1"/>
    </source>
</evidence>
<organism evidence="1 3">
    <name type="scientific">Algoriphagus ratkowskyi</name>
    <dbReference type="NCBI Taxonomy" id="57028"/>
    <lineage>
        <taxon>Bacteria</taxon>
        <taxon>Pseudomonadati</taxon>
        <taxon>Bacteroidota</taxon>
        <taxon>Cytophagia</taxon>
        <taxon>Cytophagales</taxon>
        <taxon>Cyclobacteriaceae</taxon>
        <taxon>Algoriphagus</taxon>
    </lineage>
</organism>
<dbReference type="Proteomes" id="UP000321927">
    <property type="component" value="Unassembled WGS sequence"/>
</dbReference>
<protein>
    <submittedName>
        <fullName evidence="1">Uncharacterized protein</fullName>
    </submittedName>
</protein>
<gene>
    <name evidence="2" type="ORF">ESW18_14315</name>
    <name evidence="1" type="ORF">LV84_02819</name>
</gene>
<dbReference type="EMBL" id="VORV01000009">
    <property type="protein sequence ID" value="TXD76978.1"/>
    <property type="molecule type" value="Genomic_DNA"/>
</dbReference>
<dbReference type="Proteomes" id="UP000249115">
    <property type="component" value="Unassembled WGS sequence"/>
</dbReference>
<reference evidence="2 4" key="2">
    <citation type="submission" date="2019-08" db="EMBL/GenBank/DDBJ databases">
        <title>Genome of Algoriphagus ratkowskyi IC026.</title>
        <authorList>
            <person name="Bowman J.P."/>
        </authorList>
    </citation>
    <scope>NUCLEOTIDE SEQUENCE [LARGE SCALE GENOMIC DNA]</scope>
    <source>
        <strain evidence="2 4">IC026</strain>
    </source>
</reference>
<name>A0A2W7R689_9BACT</name>
<evidence type="ECO:0000313" key="3">
    <source>
        <dbReference type="Proteomes" id="UP000249115"/>
    </source>
</evidence>
<dbReference type="RefSeq" id="WP_086502053.1">
    <property type="nucleotide sequence ID" value="NZ_MSSV01000012.1"/>
</dbReference>
<evidence type="ECO:0000313" key="2">
    <source>
        <dbReference type="EMBL" id="TXD76978.1"/>
    </source>
</evidence>
<reference evidence="1 3" key="1">
    <citation type="submission" date="2018-06" db="EMBL/GenBank/DDBJ databases">
        <title>Genomic Encyclopedia of Archaeal and Bacterial Type Strains, Phase II (KMG-II): from individual species to whole genera.</title>
        <authorList>
            <person name="Goeker M."/>
        </authorList>
    </citation>
    <scope>NUCLEOTIDE SEQUENCE [LARGE SCALE GENOMIC DNA]</scope>
    <source>
        <strain evidence="1 3">DSM 22686</strain>
    </source>
</reference>
<keyword evidence="4" id="KW-1185">Reference proteome</keyword>
<proteinExistence type="predicted"/>
<accession>A0A2W7R689</accession>
<dbReference type="AlphaFoldDB" id="A0A2W7R689"/>